<dbReference type="Gene3D" id="1.10.357.10">
    <property type="entry name" value="Tetracycline Repressor, domain 2"/>
    <property type="match status" value="1"/>
</dbReference>
<dbReference type="InterPro" id="IPR036271">
    <property type="entry name" value="Tet_transcr_reg_TetR-rel_C_sf"/>
</dbReference>
<dbReference type="EMBL" id="AOLJ01000028">
    <property type="protein sequence ID" value="ELZ75959.1"/>
    <property type="molecule type" value="Genomic_DNA"/>
</dbReference>
<evidence type="ECO:0000256" key="1">
    <source>
        <dbReference type="ARBA" id="ARBA00022491"/>
    </source>
</evidence>
<sequence length="206" mass="22943">MSDNPGTKQRIREAAFRALSEHGYADLTIKDIGEELGQNPSIIYHYFDSKDELLLSMLDDFVGIFVGQRLERPVTDAGAELRTFVEQVLHPSTAQLEAAMHSPPADIETATARVFVELWAHATWDDAFREETTRVDGRMRDALTHVIEAGIENGQFRPVDPELTATHVLFLLKQGLHTRSTTNWADADEQARALIDGIIADISADS</sequence>
<dbReference type="InterPro" id="IPR009057">
    <property type="entry name" value="Homeodomain-like_sf"/>
</dbReference>
<protein>
    <submittedName>
        <fullName evidence="7">TetR family transcriptional regulator</fullName>
    </submittedName>
</protein>
<accession>M0GYM0</accession>
<reference evidence="7 8" key="1">
    <citation type="journal article" date="2014" name="PLoS Genet.">
        <title>Phylogenetically driven sequencing of extremely halophilic archaea reveals strategies for static and dynamic osmo-response.</title>
        <authorList>
            <person name="Becker E.A."/>
            <person name="Seitzer P.M."/>
            <person name="Tritt A."/>
            <person name="Larsen D."/>
            <person name="Krusor M."/>
            <person name="Yao A.I."/>
            <person name="Wu D."/>
            <person name="Madern D."/>
            <person name="Eisen J.A."/>
            <person name="Darling A.E."/>
            <person name="Facciotti M.T."/>
        </authorList>
    </citation>
    <scope>NUCLEOTIDE SEQUENCE [LARGE SCALE GENOMIC DNA]</scope>
    <source>
        <strain evidence="8">ATCC 33959 / DSM 4427 / JCM 8863 / NBRC 102184 / NCIMB 2188 / Ma 2.38</strain>
    </source>
</reference>
<name>M0GYM0_HALGM</name>
<dbReference type="PANTHER" id="PTHR30055">
    <property type="entry name" value="HTH-TYPE TRANSCRIPTIONAL REGULATOR RUTR"/>
    <property type="match status" value="1"/>
</dbReference>
<dbReference type="PANTHER" id="PTHR30055:SF234">
    <property type="entry name" value="HTH-TYPE TRANSCRIPTIONAL REGULATOR BETI"/>
    <property type="match status" value="1"/>
</dbReference>
<dbReference type="Pfam" id="PF00440">
    <property type="entry name" value="TetR_N"/>
    <property type="match status" value="1"/>
</dbReference>
<keyword evidence="1" id="KW-0678">Repressor</keyword>
<evidence type="ECO:0000256" key="5">
    <source>
        <dbReference type="PROSITE-ProRule" id="PRU00335"/>
    </source>
</evidence>
<dbReference type="InterPro" id="IPR050109">
    <property type="entry name" value="HTH-type_TetR-like_transc_reg"/>
</dbReference>
<dbReference type="SUPFAM" id="SSF48498">
    <property type="entry name" value="Tetracyclin repressor-like, C-terminal domain"/>
    <property type="match status" value="1"/>
</dbReference>
<dbReference type="PRINTS" id="PR00455">
    <property type="entry name" value="HTHTETR"/>
</dbReference>
<dbReference type="Pfam" id="PF13977">
    <property type="entry name" value="TetR_C_6"/>
    <property type="match status" value="1"/>
</dbReference>
<dbReference type="Proteomes" id="UP000011571">
    <property type="component" value="Unassembled WGS sequence"/>
</dbReference>
<comment type="caution">
    <text evidence="7">The sequence shown here is derived from an EMBL/GenBank/DDBJ whole genome shotgun (WGS) entry which is preliminary data.</text>
</comment>
<dbReference type="GO" id="GO:0003700">
    <property type="term" value="F:DNA-binding transcription factor activity"/>
    <property type="evidence" value="ECO:0007669"/>
    <property type="project" value="TreeGrafter"/>
</dbReference>
<dbReference type="InterPro" id="IPR039538">
    <property type="entry name" value="BetI_C"/>
</dbReference>
<organism evidence="7 8">
    <name type="scientific">Haloferax gibbonsii (strain ATCC 33959 / DSM 4427 / JCM 8863 / NBRC 102184 / NCIMB 2188 / Ma 2.38)</name>
    <dbReference type="NCBI Taxonomy" id="1227459"/>
    <lineage>
        <taxon>Archaea</taxon>
        <taxon>Methanobacteriati</taxon>
        <taxon>Methanobacteriota</taxon>
        <taxon>Stenosarchaea group</taxon>
        <taxon>Halobacteria</taxon>
        <taxon>Halobacteriales</taxon>
        <taxon>Haloferacaceae</taxon>
        <taxon>Haloferax</taxon>
    </lineage>
</organism>
<dbReference type="GO" id="GO:0000976">
    <property type="term" value="F:transcription cis-regulatory region binding"/>
    <property type="evidence" value="ECO:0007669"/>
    <property type="project" value="TreeGrafter"/>
</dbReference>
<gene>
    <name evidence="7" type="ORF">C454_19934</name>
</gene>
<feature type="domain" description="HTH tetR-type" evidence="6">
    <location>
        <begin position="5"/>
        <end position="65"/>
    </location>
</feature>
<evidence type="ECO:0000256" key="4">
    <source>
        <dbReference type="ARBA" id="ARBA00023163"/>
    </source>
</evidence>
<evidence type="ECO:0000256" key="2">
    <source>
        <dbReference type="ARBA" id="ARBA00023015"/>
    </source>
</evidence>
<dbReference type="AlphaFoldDB" id="M0GYM0"/>
<dbReference type="PROSITE" id="PS50977">
    <property type="entry name" value="HTH_TETR_2"/>
    <property type="match status" value="1"/>
</dbReference>
<keyword evidence="3 5" id="KW-0238">DNA-binding</keyword>
<dbReference type="SUPFAM" id="SSF46689">
    <property type="entry name" value="Homeodomain-like"/>
    <property type="match status" value="1"/>
</dbReference>
<evidence type="ECO:0000313" key="7">
    <source>
        <dbReference type="EMBL" id="ELZ75959.1"/>
    </source>
</evidence>
<dbReference type="PATRIC" id="fig|1227459.3.peg.3936"/>
<dbReference type="RefSeq" id="WP_004978385.1">
    <property type="nucleotide sequence ID" value="NZ_AOLJ01000028.1"/>
</dbReference>
<evidence type="ECO:0000256" key="3">
    <source>
        <dbReference type="ARBA" id="ARBA00023125"/>
    </source>
</evidence>
<proteinExistence type="predicted"/>
<evidence type="ECO:0000259" key="6">
    <source>
        <dbReference type="PROSITE" id="PS50977"/>
    </source>
</evidence>
<keyword evidence="4" id="KW-0804">Transcription</keyword>
<dbReference type="InterPro" id="IPR001647">
    <property type="entry name" value="HTH_TetR"/>
</dbReference>
<evidence type="ECO:0000313" key="8">
    <source>
        <dbReference type="Proteomes" id="UP000011571"/>
    </source>
</evidence>
<feature type="DNA-binding region" description="H-T-H motif" evidence="5">
    <location>
        <begin position="28"/>
        <end position="47"/>
    </location>
</feature>
<keyword evidence="8" id="KW-1185">Reference proteome</keyword>
<keyword evidence="2" id="KW-0805">Transcription regulation</keyword>